<dbReference type="Pfam" id="PF02518">
    <property type="entry name" value="HATPase_c"/>
    <property type="match status" value="1"/>
</dbReference>
<keyword evidence="7" id="KW-0175">Coiled coil</keyword>
<dbReference type="InterPro" id="IPR003661">
    <property type="entry name" value="HisK_dim/P_dom"/>
</dbReference>
<evidence type="ECO:0000259" key="9">
    <source>
        <dbReference type="PROSITE" id="PS50109"/>
    </source>
</evidence>
<comment type="caution">
    <text evidence="12">The sequence shown here is derived from an EMBL/GenBank/DDBJ whole genome shotgun (WGS) entry which is preliminary data.</text>
</comment>
<reference evidence="11 14" key="2">
    <citation type="journal article" date="2019" name="Nat. Med.">
        <title>A library of human gut bacterial isolates paired with longitudinal multiomics data enables mechanistic microbiome research.</title>
        <authorList>
            <person name="Poyet M."/>
            <person name="Groussin M."/>
            <person name="Gibbons S.M."/>
            <person name="Avila-Pacheco J."/>
            <person name="Jiang X."/>
            <person name="Kearney S.M."/>
            <person name="Perrotta A.R."/>
            <person name="Berdy B."/>
            <person name="Zhao S."/>
            <person name="Lieberman T.D."/>
            <person name="Swanson P.K."/>
            <person name="Smith M."/>
            <person name="Roesemann S."/>
            <person name="Alexander J.E."/>
            <person name="Rich S.A."/>
            <person name="Livny J."/>
            <person name="Vlamakis H."/>
            <person name="Clish C."/>
            <person name="Bullock K."/>
            <person name="Deik A."/>
            <person name="Scott J."/>
            <person name="Pierce K.A."/>
            <person name="Xavier R.J."/>
            <person name="Alm E.J."/>
        </authorList>
    </citation>
    <scope>NUCLEOTIDE SEQUENCE [LARGE SCALE GENOMIC DNA]</scope>
    <source>
        <strain evidence="11 14">BIOML-A9</strain>
    </source>
</reference>
<keyword evidence="8" id="KW-0812">Transmembrane</keyword>
<dbReference type="SMART" id="SM00387">
    <property type="entry name" value="HATPase_c"/>
    <property type="match status" value="1"/>
</dbReference>
<dbReference type="EC" id="2.7.13.3" evidence="2"/>
<evidence type="ECO:0000313" key="13">
    <source>
        <dbReference type="Proteomes" id="UP000186631"/>
    </source>
</evidence>
<keyword evidence="3 6" id="KW-0597">Phosphoprotein</keyword>
<organism evidence="12 13">
    <name type="scientific">Phocaeicola vulgatus</name>
    <name type="common">Bacteroides vulgatus</name>
    <dbReference type="NCBI Taxonomy" id="821"/>
    <lineage>
        <taxon>Bacteria</taxon>
        <taxon>Pseudomonadati</taxon>
        <taxon>Bacteroidota</taxon>
        <taxon>Bacteroidia</taxon>
        <taxon>Bacteroidales</taxon>
        <taxon>Bacteroidaceae</taxon>
        <taxon>Phocaeicola</taxon>
    </lineage>
</organism>
<dbReference type="Pfam" id="PF00072">
    <property type="entry name" value="Response_reg"/>
    <property type="match status" value="1"/>
</dbReference>
<keyword evidence="5 12" id="KW-0418">Kinase</keyword>
<dbReference type="PRINTS" id="PR00344">
    <property type="entry name" value="BCTRLSENSOR"/>
</dbReference>
<dbReference type="SUPFAM" id="SSF47384">
    <property type="entry name" value="Homodimeric domain of signal transducing histidine kinase"/>
    <property type="match status" value="1"/>
</dbReference>
<keyword evidence="8" id="KW-0472">Membrane</keyword>
<evidence type="ECO:0000256" key="5">
    <source>
        <dbReference type="ARBA" id="ARBA00022777"/>
    </source>
</evidence>
<dbReference type="SUPFAM" id="SSF55874">
    <property type="entry name" value="ATPase domain of HSP90 chaperone/DNA topoisomerase II/histidine kinase"/>
    <property type="match status" value="1"/>
</dbReference>
<feature type="coiled-coil region" evidence="7">
    <location>
        <begin position="175"/>
        <end position="224"/>
    </location>
</feature>
<evidence type="ECO:0000256" key="2">
    <source>
        <dbReference type="ARBA" id="ARBA00012438"/>
    </source>
</evidence>
<dbReference type="CDD" id="cd00082">
    <property type="entry name" value="HisKA"/>
    <property type="match status" value="1"/>
</dbReference>
<dbReference type="GO" id="GO:0009927">
    <property type="term" value="F:histidine phosphotransfer kinase activity"/>
    <property type="evidence" value="ECO:0007669"/>
    <property type="project" value="TreeGrafter"/>
</dbReference>
<dbReference type="InterPro" id="IPR036890">
    <property type="entry name" value="HATPase_C_sf"/>
</dbReference>
<proteinExistence type="predicted"/>
<evidence type="ECO:0000256" key="1">
    <source>
        <dbReference type="ARBA" id="ARBA00000085"/>
    </source>
</evidence>
<evidence type="ECO:0000256" key="7">
    <source>
        <dbReference type="SAM" id="Coils"/>
    </source>
</evidence>
<feature type="transmembrane region" description="Helical" evidence="8">
    <location>
        <begin position="243"/>
        <end position="262"/>
    </location>
</feature>
<evidence type="ECO:0000256" key="6">
    <source>
        <dbReference type="PROSITE-ProRule" id="PRU00169"/>
    </source>
</evidence>
<evidence type="ECO:0000256" key="3">
    <source>
        <dbReference type="ARBA" id="ARBA00022553"/>
    </source>
</evidence>
<dbReference type="SUPFAM" id="SSF47226">
    <property type="entry name" value="Histidine-containing phosphotransfer domain, HPT domain"/>
    <property type="match status" value="1"/>
</dbReference>
<dbReference type="InterPro" id="IPR005467">
    <property type="entry name" value="His_kinase_dom"/>
</dbReference>
<dbReference type="SUPFAM" id="SSF52172">
    <property type="entry name" value="CheY-like"/>
    <property type="match status" value="1"/>
</dbReference>
<dbReference type="PANTHER" id="PTHR43047">
    <property type="entry name" value="TWO-COMPONENT HISTIDINE PROTEIN KINASE"/>
    <property type="match status" value="1"/>
</dbReference>
<dbReference type="Gene3D" id="3.30.565.10">
    <property type="entry name" value="Histidine kinase-like ATPase, C-terminal domain"/>
    <property type="match status" value="1"/>
</dbReference>
<dbReference type="SMART" id="SM00448">
    <property type="entry name" value="REC"/>
    <property type="match status" value="1"/>
</dbReference>
<sequence length="770" mass="88311">MSIQYKIIFGYMVLIVAIIGMIIIMVRERNRVLVIETEAQTIHRVQHNGNIVQHHITILSTYGETALSWEEEDFANYHSLRLHIDSMMQAMHKGYEEFVSQSQIDSLRYLLSSKEEHLYQIMQLFHSQNSQEGMQFSHLPAEAQPRTVIRKKKGFTGFLGAKETLEIVPSASTILKTLNKELLSMQEERQESINAYTDSLRNHNKELNRKLRHLITTMNNQTERVLEAKECHLRESYNRSICVISWLIISAIILLVISYLIIQKDLREKARTRKRLEDTIQQNTALLEMRKNIILTISHDIRAPLNVIDGSADLAMDTREKKRRNIHLNNIRRVCKHVVHLLNNLLDVYRLNEAKEIRNDVPFDLHELLERTAAGFSHIINNKGILFNCDFKDTEVKLYGDADRIEQIIDNLLTNAVKFTETGTINFNVHYLNGLLVMEIVDTGVGMSEETLSRIFRPFERQTSATNADGFGLGLPITQGLVNLLDGTIEVTSLINCGSTFRVTLPMPETDEPLESEKHVPTHSTHLHHNVLVIDDDSMLQAVIKEMLERNGMTCTTCTTVKEVVKAMREKDYDLLLTDILMPYTNGFELLTLLRNSSIGNSKTIPIVAMTARGEKEKDAFLNAGFTACIYKPFSSTELIGLLSTIERGCPDKKHDVDFSMMLCEVSDKIKLLCSFIDQSKKDVEELNSAIENCNRKKLRETVHCMLPMWELLHNEEMLFAYRSLLKDERASDTALKEYTQRIINHTDMLMAAAKNEIKRQTNETENTDS</sequence>
<dbReference type="Proteomes" id="UP000186631">
    <property type="component" value="Unassembled WGS sequence"/>
</dbReference>
<dbReference type="InterPro" id="IPR036641">
    <property type="entry name" value="HPT_dom_sf"/>
</dbReference>
<feature type="modified residue" description="4-aspartylphosphate" evidence="6">
    <location>
        <position position="579"/>
    </location>
</feature>
<feature type="domain" description="Histidine kinase" evidence="9">
    <location>
        <begin position="296"/>
        <end position="509"/>
    </location>
</feature>
<comment type="catalytic activity">
    <reaction evidence="1">
        <text>ATP + protein L-histidine = ADP + protein N-phospho-L-histidine.</text>
        <dbReference type="EC" id="2.7.13.3"/>
    </reaction>
</comment>
<dbReference type="InterPro" id="IPR001789">
    <property type="entry name" value="Sig_transdc_resp-reg_receiver"/>
</dbReference>
<feature type="transmembrane region" description="Helical" evidence="8">
    <location>
        <begin position="7"/>
        <end position="26"/>
    </location>
</feature>
<dbReference type="CDD" id="cd17546">
    <property type="entry name" value="REC_hyHK_CKI1_RcsC-like"/>
    <property type="match status" value="1"/>
</dbReference>
<accession>A0A1Q6JJJ0</accession>
<feature type="domain" description="Response regulatory" evidence="10">
    <location>
        <begin position="530"/>
        <end position="647"/>
    </location>
</feature>
<dbReference type="InterPro" id="IPR004358">
    <property type="entry name" value="Sig_transdc_His_kin-like_C"/>
</dbReference>
<dbReference type="PROSITE" id="PS50110">
    <property type="entry name" value="RESPONSE_REGULATORY"/>
    <property type="match status" value="1"/>
</dbReference>
<keyword evidence="8" id="KW-1133">Transmembrane helix</keyword>
<dbReference type="PROSITE" id="PS50109">
    <property type="entry name" value="HIS_KIN"/>
    <property type="match status" value="1"/>
</dbReference>
<dbReference type="GO" id="GO:0005886">
    <property type="term" value="C:plasma membrane"/>
    <property type="evidence" value="ECO:0007669"/>
    <property type="project" value="TreeGrafter"/>
</dbReference>
<evidence type="ECO:0000313" key="14">
    <source>
        <dbReference type="Proteomes" id="UP000470332"/>
    </source>
</evidence>
<reference evidence="12 13" key="1">
    <citation type="journal article" date="2016" name="Nat. Biotechnol.">
        <title>Measurement of bacterial replication rates in microbial communities.</title>
        <authorList>
            <person name="Brown C.T."/>
            <person name="Olm M.R."/>
            <person name="Thomas B.C."/>
            <person name="Banfield J.F."/>
        </authorList>
    </citation>
    <scope>NUCLEOTIDE SEQUENCE [LARGE SCALE GENOMIC DNA]</scope>
    <source>
        <strain evidence="12">42_262</strain>
    </source>
</reference>
<evidence type="ECO:0000256" key="4">
    <source>
        <dbReference type="ARBA" id="ARBA00022679"/>
    </source>
</evidence>
<evidence type="ECO:0000313" key="11">
    <source>
        <dbReference type="EMBL" id="KAB3859772.1"/>
    </source>
</evidence>
<dbReference type="Pfam" id="PF00512">
    <property type="entry name" value="HisKA"/>
    <property type="match status" value="1"/>
</dbReference>
<evidence type="ECO:0000313" key="12">
    <source>
        <dbReference type="EMBL" id="OKZ53106.1"/>
    </source>
</evidence>
<evidence type="ECO:0000256" key="8">
    <source>
        <dbReference type="SAM" id="Phobius"/>
    </source>
</evidence>
<keyword evidence="4" id="KW-0808">Transferase</keyword>
<dbReference type="InterPro" id="IPR011006">
    <property type="entry name" value="CheY-like_superfamily"/>
</dbReference>
<dbReference type="GO" id="GO:0000155">
    <property type="term" value="F:phosphorelay sensor kinase activity"/>
    <property type="evidence" value="ECO:0007669"/>
    <property type="project" value="InterPro"/>
</dbReference>
<protein>
    <recommendedName>
        <fullName evidence="2">histidine kinase</fullName>
        <ecNumber evidence="2">2.7.13.3</ecNumber>
    </recommendedName>
</protein>
<dbReference type="SMART" id="SM00388">
    <property type="entry name" value="HisKA"/>
    <property type="match status" value="1"/>
</dbReference>
<dbReference type="AlphaFoldDB" id="A0A1Q6JJJ0"/>
<dbReference type="Proteomes" id="UP000470332">
    <property type="component" value="Unassembled WGS sequence"/>
</dbReference>
<dbReference type="EMBL" id="MNQV01000101">
    <property type="protein sequence ID" value="OKZ53106.1"/>
    <property type="molecule type" value="Genomic_DNA"/>
</dbReference>
<dbReference type="RefSeq" id="WP_010184385.1">
    <property type="nucleotide sequence ID" value="NZ_JABWDE010000004.1"/>
</dbReference>
<gene>
    <name evidence="12" type="ORF">BHV80_04530</name>
    <name evidence="11" type="ORF">GAS37_14615</name>
</gene>
<dbReference type="EMBL" id="WCXA01000030">
    <property type="protein sequence ID" value="KAB3859772.1"/>
    <property type="molecule type" value="Genomic_DNA"/>
</dbReference>
<dbReference type="Gene3D" id="3.40.50.2300">
    <property type="match status" value="1"/>
</dbReference>
<dbReference type="InterPro" id="IPR036097">
    <property type="entry name" value="HisK_dim/P_sf"/>
</dbReference>
<dbReference type="InterPro" id="IPR003594">
    <property type="entry name" value="HATPase_dom"/>
</dbReference>
<name>A0A1Q6JJJ0_PHOVU</name>
<dbReference type="Gene3D" id="1.10.287.130">
    <property type="match status" value="1"/>
</dbReference>
<dbReference type="PANTHER" id="PTHR43047:SF72">
    <property type="entry name" value="OSMOSENSING HISTIDINE PROTEIN KINASE SLN1"/>
    <property type="match status" value="1"/>
</dbReference>
<evidence type="ECO:0000259" key="10">
    <source>
        <dbReference type="PROSITE" id="PS50110"/>
    </source>
</evidence>